<sequence length="308" mass="33164">MNPANTKPYNLPEDAVWLITGCSSGIGRALCEYITTHHPAHRLIATARNVSALSYLPSSPNILPLQLDVTSPPSISAAFSAIKAKFNGRLDVVVNNAGYSLSGDTEAATEEETHAELETLFFGAARVSMKAVEMMRPKSDQEESEGDGARGGLIMNISSLAGLVGLAGHAYYHAGKWALEGWTESVAREMSPGWGISFCLIEPSGVKTSFETHSKARIAPHPAYQSPNMPSRILESYVQKGISSGVGMMSPDAVAEAIYHVASRGEKIPLRVPLGSTAWMMVKMKHEGALKELEAVKELSERPVRKET</sequence>
<protein>
    <recommendedName>
        <fullName evidence="4">Ketoreductase domain-containing protein</fullName>
    </recommendedName>
</protein>
<dbReference type="Gene3D" id="3.40.50.720">
    <property type="entry name" value="NAD(P)-binding Rossmann-like Domain"/>
    <property type="match status" value="1"/>
</dbReference>
<dbReference type="PRINTS" id="PR00080">
    <property type="entry name" value="SDRFAMILY"/>
</dbReference>
<dbReference type="STRING" id="177199.A0A420YBW2"/>
<dbReference type="SUPFAM" id="SSF51735">
    <property type="entry name" value="NAD(P)-binding Rossmann-fold domains"/>
    <property type="match status" value="1"/>
</dbReference>
<dbReference type="Proteomes" id="UP000275385">
    <property type="component" value="Unassembled WGS sequence"/>
</dbReference>
<dbReference type="EMBL" id="QVQW01000021">
    <property type="protein sequence ID" value="RKU45399.1"/>
    <property type="molecule type" value="Genomic_DNA"/>
</dbReference>
<evidence type="ECO:0000256" key="3">
    <source>
        <dbReference type="RuleBase" id="RU000363"/>
    </source>
</evidence>
<dbReference type="InterPro" id="IPR057326">
    <property type="entry name" value="KR_dom"/>
</dbReference>
<evidence type="ECO:0000313" key="5">
    <source>
        <dbReference type="EMBL" id="RKU45399.1"/>
    </source>
</evidence>
<dbReference type="OrthoDB" id="1274115at2759"/>
<evidence type="ECO:0000256" key="2">
    <source>
        <dbReference type="ARBA" id="ARBA00023002"/>
    </source>
</evidence>
<dbReference type="PANTHER" id="PTHR43976">
    <property type="entry name" value="SHORT CHAIN DEHYDROGENASE"/>
    <property type="match status" value="1"/>
</dbReference>
<proteinExistence type="inferred from homology"/>
<dbReference type="PANTHER" id="PTHR43976:SF16">
    <property type="entry name" value="SHORT-CHAIN DEHYDROGENASE_REDUCTASE FAMILY PROTEIN"/>
    <property type="match status" value="1"/>
</dbReference>
<comment type="similarity">
    <text evidence="1 3">Belongs to the short-chain dehydrogenases/reductases (SDR) family.</text>
</comment>
<gene>
    <name evidence="5" type="ORF">DL546_004904</name>
</gene>
<evidence type="ECO:0000313" key="6">
    <source>
        <dbReference type="Proteomes" id="UP000275385"/>
    </source>
</evidence>
<dbReference type="SMART" id="SM00822">
    <property type="entry name" value="PKS_KR"/>
    <property type="match status" value="1"/>
</dbReference>
<name>A0A420YBW2_9PEZI</name>
<keyword evidence="2" id="KW-0560">Oxidoreductase</keyword>
<dbReference type="GO" id="GO:0016491">
    <property type="term" value="F:oxidoreductase activity"/>
    <property type="evidence" value="ECO:0007669"/>
    <property type="project" value="UniProtKB-KW"/>
</dbReference>
<dbReference type="PRINTS" id="PR00081">
    <property type="entry name" value="GDHRDH"/>
</dbReference>
<keyword evidence="6" id="KW-1185">Reference proteome</keyword>
<feature type="domain" description="Ketoreductase" evidence="4">
    <location>
        <begin position="15"/>
        <end position="204"/>
    </location>
</feature>
<dbReference type="AlphaFoldDB" id="A0A420YBW2"/>
<accession>A0A420YBW2</accession>
<comment type="caution">
    <text evidence="5">The sequence shown here is derived from an EMBL/GenBank/DDBJ whole genome shotgun (WGS) entry which is preliminary data.</text>
</comment>
<dbReference type="InterPro" id="IPR002347">
    <property type="entry name" value="SDR_fam"/>
</dbReference>
<evidence type="ECO:0000259" key="4">
    <source>
        <dbReference type="SMART" id="SM00822"/>
    </source>
</evidence>
<evidence type="ECO:0000256" key="1">
    <source>
        <dbReference type="ARBA" id="ARBA00006484"/>
    </source>
</evidence>
<dbReference type="InterPro" id="IPR036291">
    <property type="entry name" value="NAD(P)-bd_dom_sf"/>
</dbReference>
<reference evidence="5 6" key="1">
    <citation type="submission" date="2018-08" db="EMBL/GenBank/DDBJ databases">
        <title>Draft genome of the lignicolous fungus Coniochaeta pulveracea.</title>
        <authorList>
            <person name="Borstlap C.J."/>
            <person name="De Witt R.N."/>
            <person name="Botha A."/>
            <person name="Volschenk H."/>
        </authorList>
    </citation>
    <scope>NUCLEOTIDE SEQUENCE [LARGE SCALE GENOMIC DNA]</scope>
    <source>
        <strain evidence="5 6">CAB683</strain>
    </source>
</reference>
<organism evidence="5 6">
    <name type="scientific">Coniochaeta pulveracea</name>
    <dbReference type="NCBI Taxonomy" id="177199"/>
    <lineage>
        <taxon>Eukaryota</taxon>
        <taxon>Fungi</taxon>
        <taxon>Dikarya</taxon>
        <taxon>Ascomycota</taxon>
        <taxon>Pezizomycotina</taxon>
        <taxon>Sordariomycetes</taxon>
        <taxon>Sordariomycetidae</taxon>
        <taxon>Coniochaetales</taxon>
        <taxon>Coniochaetaceae</taxon>
        <taxon>Coniochaeta</taxon>
    </lineage>
</organism>
<dbReference type="InterPro" id="IPR051911">
    <property type="entry name" value="SDR_oxidoreductase"/>
</dbReference>
<dbReference type="Pfam" id="PF00106">
    <property type="entry name" value="adh_short"/>
    <property type="match status" value="1"/>
</dbReference>